<dbReference type="Proteomes" id="UP000001514">
    <property type="component" value="Unassembled WGS sequence"/>
</dbReference>
<dbReference type="InParanoid" id="D8TA00"/>
<dbReference type="AlphaFoldDB" id="D8TA00"/>
<name>D8TA00_SELML</name>
<keyword evidence="3" id="KW-1185">Reference proteome</keyword>
<dbReference type="EMBL" id="GL377699">
    <property type="protein sequence ID" value="EFJ06538.1"/>
    <property type="molecule type" value="Genomic_DNA"/>
</dbReference>
<organism evidence="3">
    <name type="scientific">Selaginella moellendorffii</name>
    <name type="common">Spikemoss</name>
    <dbReference type="NCBI Taxonomy" id="88036"/>
    <lineage>
        <taxon>Eukaryota</taxon>
        <taxon>Viridiplantae</taxon>
        <taxon>Streptophyta</taxon>
        <taxon>Embryophyta</taxon>
        <taxon>Tracheophyta</taxon>
        <taxon>Lycopodiopsida</taxon>
        <taxon>Selaginellales</taxon>
        <taxon>Selaginellaceae</taxon>
        <taxon>Selaginella</taxon>
    </lineage>
</organism>
<accession>D8TA00</accession>
<dbReference type="HOGENOM" id="CLU_145076_1_0_1"/>
<dbReference type="FunCoup" id="D8TA00">
    <property type="interactions" value="1107"/>
</dbReference>
<keyword evidence="1" id="KW-0812">Transmembrane</keyword>
<feature type="transmembrane region" description="Helical" evidence="1">
    <location>
        <begin position="62"/>
        <end position="79"/>
    </location>
</feature>
<reference evidence="2 3" key="1">
    <citation type="journal article" date="2011" name="Science">
        <title>The Selaginella genome identifies genetic changes associated with the evolution of vascular plants.</title>
        <authorList>
            <person name="Banks J.A."/>
            <person name="Nishiyama T."/>
            <person name="Hasebe M."/>
            <person name="Bowman J.L."/>
            <person name="Gribskov M."/>
            <person name="dePamphilis C."/>
            <person name="Albert V.A."/>
            <person name="Aono N."/>
            <person name="Aoyama T."/>
            <person name="Ambrose B.A."/>
            <person name="Ashton N.W."/>
            <person name="Axtell M.J."/>
            <person name="Barker E."/>
            <person name="Barker M.S."/>
            <person name="Bennetzen J.L."/>
            <person name="Bonawitz N.D."/>
            <person name="Chapple C."/>
            <person name="Cheng C."/>
            <person name="Correa L.G."/>
            <person name="Dacre M."/>
            <person name="DeBarry J."/>
            <person name="Dreyer I."/>
            <person name="Elias M."/>
            <person name="Engstrom E.M."/>
            <person name="Estelle M."/>
            <person name="Feng L."/>
            <person name="Finet C."/>
            <person name="Floyd S.K."/>
            <person name="Frommer W.B."/>
            <person name="Fujita T."/>
            <person name="Gramzow L."/>
            <person name="Gutensohn M."/>
            <person name="Harholt J."/>
            <person name="Hattori M."/>
            <person name="Heyl A."/>
            <person name="Hirai T."/>
            <person name="Hiwatashi Y."/>
            <person name="Ishikawa M."/>
            <person name="Iwata M."/>
            <person name="Karol K.G."/>
            <person name="Koehler B."/>
            <person name="Kolukisaoglu U."/>
            <person name="Kubo M."/>
            <person name="Kurata T."/>
            <person name="Lalonde S."/>
            <person name="Li K."/>
            <person name="Li Y."/>
            <person name="Litt A."/>
            <person name="Lyons E."/>
            <person name="Manning G."/>
            <person name="Maruyama T."/>
            <person name="Michael T.P."/>
            <person name="Mikami K."/>
            <person name="Miyazaki S."/>
            <person name="Morinaga S."/>
            <person name="Murata T."/>
            <person name="Mueller-Roeber B."/>
            <person name="Nelson D.R."/>
            <person name="Obara M."/>
            <person name="Oguri Y."/>
            <person name="Olmstead R.G."/>
            <person name="Onodera N."/>
            <person name="Petersen B.L."/>
            <person name="Pils B."/>
            <person name="Prigge M."/>
            <person name="Rensing S.A."/>
            <person name="Riano-Pachon D.M."/>
            <person name="Roberts A.W."/>
            <person name="Sato Y."/>
            <person name="Scheller H.V."/>
            <person name="Schulz B."/>
            <person name="Schulz C."/>
            <person name="Shakirov E.V."/>
            <person name="Shibagaki N."/>
            <person name="Shinohara N."/>
            <person name="Shippen D.E."/>
            <person name="Soerensen I."/>
            <person name="Sotooka R."/>
            <person name="Sugimoto N."/>
            <person name="Sugita M."/>
            <person name="Sumikawa N."/>
            <person name="Tanurdzic M."/>
            <person name="Theissen G."/>
            <person name="Ulvskov P."/>
            <person name="Wakazuki S."/>
            <person name="Weng J.K."/>
            <person name="Willats W.W."/>
            <person name="Wipf D."/>
            <person name="Wolf P.G."/>
            <person name="Yang L."/>
            <person name="Zimmer A.D."/>
            <person name="Zhu Q."/>
            <person name="Mitros T."/>
            <person name="Hellsten U."/>
            <person name="Loque D."/>
            <person name="Otillar R."/>
            <person name="Salamov A."/>
            <person name="Schmutz J."/>
            <person name="Shapiro H."/>
            <person name="Lindquist E."/>
            <person name="Lucas S."/>
            <person name="Rokhsar D."/>
            <person name="Grigoriev I.V."/>
        </authorList>
    </citation>
    <scope>NUCLEOTIDE SEQUENCE [LARGE SCALE GENOMIC DNA]</scope>
</reference>
<dbReference type="KEGG" id="smo:SELMODRAFT_135302"/>
<protein>
    <submittedName>
        <fullName evidence="2">Uncharacterized protein</fullName>
    </submittedName>
</protein>
<dbReference type="Gramene" id="EFJ06538">
    <property type="protein sequence ID" value="EFJ06538"/>
    <property type="gene ID" value="SELMODRAFT_135302"/>
</dbReference>
<keyword evidence="1" id="KW-0472">Membrane</keyword>
<dbReference type="OrthoDB" id="1914651at2759"/>
<gene>
    <name evidence="2" type="ORF">SELMODRAFT_135302</name>
</gene>
<evidence type="ECO:0000313" key="3">
    <source>
        <dbReference type="Proteomes" id="UP000001514"/>
    </source>
</evidence>
<evidence type="ECO:0000256" key="1">
    <source>
        <dbReference type="SAM" id="Phobius"/>
    </source>
</evidence>
<dbReference type="PANTHER" id="PTHR36043">
    <property type="entry name" value="2,3-BISPHOSPHOGLYCERATE-INDEPENDENT PHOSPHOGLYCERATE MUTASE"/>
    <property type="match status" value="1"/>
</dbReference>
<feature type="non-terminal residue" evidence="2">
    <location>
        <position position="1"/>
    </location>
</feature>
<sequence length="84" mass="10045">TDWDKAWSSYKTETRRKPLFNFNMEQYVSRKPIHRNFSVTEEVDEFRKSERATLDAWTDPKFTYAGFSVIVCLFVYMVINTPHA</sequence>
<evidence type="ECO:0000313" key="2">
    <source>
        <dbReference type="EMBL" id="EFJ06538.1"/>
    </source>
</evidence>
<proteinExistence type="predicted"/>
<dbReference type="eggNOG" id="ENOG502S1NY">
    <property type="taxonomic scope" value="Eukaryota"/>
</dbReference>
<keyword evidence="1" id="KW-1133">Transmembrane helix</keyword>
<dbReference type="PANTHER" id="PTHR36043:SF1">
    <property type="entry name" value="2,3-BISPHOSPHOGLYCERATE-INDEPENDENT PHOSPHOGLYCERATE MUTASE"/>
    <property type="match status" value="1"/>
</dbReference>